<accession>A0ABV0YG49</accession>
<dbReference type="Proteomes" id="UP001469553">
    <property type="component" value="Unassembled WGS sequence"/>
</dbReference>
<dbReference type="Pfam" id="PF00088">
    <property type="entry name" value="Trefoil"/>
    <property type="match status" value="1"/>
</dbReference>
<dbReference type="InterPro" id="IPR044913">
    <property type="entry name" value="P_trefoil_dom_sf"/>
</dbReference>
<keyword evidence="1" id="KW-1015">Disulfide bond</keyword>
<keyword evidence="6" id="KW-1185">Reference proteome</keyword>
<protein>
    <recommendedName>
        <fullName evidence="4">P-type domain-containing protein</fullName>
    </recommendedName>
</protein>
<feature type="chain" id="PRO_5046828523" description="P-type domain-containing protein" evidence="3">
    <location>
        <begin position="23"/>
        <end position="184"/>
    </location>
</feature>
<dbReference type="SUPFAM" id="SSF57492">
    <property type="entry name" value="Trefoil"/>
    <property type="match status" value="1"/>
</dbReference>
<dbReference type="InterPro" id="IPR000519">
    <property type="entry name" value="P_trefoil_dom"/>
</dbReference>
<dbReference type="PANTHER" id="PTHR13826">
    <property type="entry name" value="INTESTINAL TREFOIL FACTOR-RELATED"/>
    <property type="match status" value="1"/>
</dbReference>
<proteinExistence type="predicted"/>
<evidence type="ECO:0000313" key="6">
    <source>
        <dbReference type="Proteomes" id="UP001469553"/>
    </source>
</evidence>
<reference evidence="5 6" key="1">
    <citation type="submission" date="2021-06" db="EMBL/GenBank/DDBJ databases">
        <authorList>
            <person name="Palmer J.M."/>
        </authorList>
    </citation>
    <scope>NUCLEOTIDE SEQUENCE [LARGE SCALE GENOMIC DNA]</scope>
    <source>
        <strain evidence="5 6">AS_MEX2019</strain>
        <tissue evidence="5">Muscle</tissue>
    </source>
</reference>
<evidence type="ECO:0000259" key="4">
    <source>
        <dbReference type="PROSITE" id="PS51448"/>
    </source>
</evidence>
<feature type="domain" description="P-type" evidence="4">
    <location>
        <begin position="80"/>
        <end position="126"/>
    </location>
</feature>
<dbReference type="SMART" id="SM00018">
    <property type="entry name" value="PD"/>
    <property type="match status" value="1"/>
</dbReference>
<dbReference type="EMBL" id="JAHRIP010030977">
    <property type="protein sequence ID" value="MEQ2292813.1"/>
    <property type="molecule type" value="Genomic_DNA"/>
</dbReference>
<gene>
    <name evidence="5" type="ORF">AMECASPLE_026727</name>
</gene>
<dbReference type="Gene3D" id="4.10.110.10">
    <property type="entry name" value="Spasmolytic Protein, domain 1"/>
    <property type="match status" value="1"/>
</dbReference>
<dbReference type="PANTHER" id="PTHR13826:SF14">
    <property type="entry name" value="TREFOIL FACTOR 2"/>
    <property type="match status" value="1"/>
</dbReference>
<dbReference type="InterPro" id="IPR017994">
    <property type="entry name" value="P_trefoil_chordata"/>
</dbReference>
<feature type="signal peptide" evidence="3">
    <location>
        <begin position="1"/>
        <end position="22"/>
    </location>
</feature>
<keyword evidence="3" id="KW-0732">Signal</keyword>
<dbReference type="PROSITE" id="PS51448">
    <property type="entry name" value="P_TREFOIL_2"/>
    <property type="match status" value="1"/>
</dbReference>
<comment type="caution">
    <text evidence="5">The sequence shown here is derived from an EMBL/GenBank/DDBJ whole genome shotgun (WGS) entry which is preliminary data.</text>
</comment>
<evidence type="ECO:0000256" key="2">
    <source>
        <dbReference type="PROSITE-ProRule" id="PRU00779"/>
    </source>
</evidence>
<organism evidence="5 6">
    <name type="scientific">Ameca splendens</name>
    <dbReference type="NCBI Taxonomy" id="208324"/>
    <lineage>
        <taxon>Eukaryota</taxon>
        <taxon>Metazoa</taxon>
        <taxon>Chordata</taxon>
        <taxon>Craniata</taxon>
        <taxon>Vertebrata</taxon>
        <taxon>Euteleostomi</taxon>
        <taxon>Actinopterygii</taxon>
        <taxon>Neopterygii</taxon>
        <taxon>Teleostei</taxon>
        <taxon>Neoteleostei</taxon>
        <taxon>Acanthomorphata</taxon>
        <taxon>Ovalentaria</taxon>
        <taxon>Atherinomorphae</taxon>
        <taxon>Cyprinodontiformes</taxon>
        <taxon>Goodeidae</taxon>
        <taxon>Ameca</taxon>
    </lineage>
</organism>
<evidence type="ECO:0000256" key="1">
    <source>
        <dbReference type="ARBA" id="ARBA00023157"/>
    </source>
</evidence>
<dbReference type="CDD" id="cd00111">
    <property type="entry name" value="Trefoil"/>
    <property type="match status" value="1"/>
</dbReference>
<comment type="caution">
    <text evidence="2">Lacks conserved residue(s) required for the propagation of feature annotation.</text>
</comment>
<sequence>MGILSKLTVTVLLSLSLLVCLHRDLLFSNEGRLVWSVHYDHNEVIAHKKTGYYYPGVPKSISKNDIHPESLKSSGNSRQTECTTAPESRFDCGRDRLLSQEECEERGCCYAPLPRSAGPPWCFYPALYPGYTMGPLTPSRRGQIATLTRVTPSYLPKDISTLSLEVIEESSSCFHIVVSISNKK</sequence>
<evidence type="ECO:0000256" key="3">
    <source>
        <dbReference type="SAM" id="SignalP"/>
    </source>
</evidence>
<name>A0ABV0YG49_9TELE</name>
<evidence type="ECO:0000313" key="5">
    <source>
        <dbReference type="EMBL" id="MEQ2292813.1"/>
    </source>
</evidence>